<name>A0A3S5AE00_9PLAT</name>
<evidence type="ECO:0000313" key="1">
    <source>
        <dbReference type="EMBL" id="VEL26826.1"/>
    </source>
</evidence>
<dbReference type="Proteomes" id="UP000784294">
    <property type="component" value="Unassembled WGS sequence"/>
</dbReference>
<organism evidence="1 2">
    <name type="scientific">Protopolystoma xenopodis</name>
    <dbReference type="NCBI Taxonomy" id="117903"/>
    <lineage>
        <taxon>Eukaryota</taxon>
        <taxon>Metazoa</taxon>
        <taxon>Spiralia</taxon>
        <taxon>Lophotrochozoa</taxon>
        <taxon>Platyhelminthes</taxon>
        <taxon>Monogenea</taxon>
        <taxon>Polyopisthocotylea</taxon>
        <taxon>Polystomatidea</taxon>
        <taxon>Polystomatidae</taxon>
        <taxon>Protopolystoma</taxon>
    </lineage>
</organism>
<protein>
    <submittedName>
        <fullName evidence="1">Uncharacterized protein</fullName>
    </submittedName>
</protein>
<gene>
    <name evidence="1" type="ORF">PXEA_LOCUS20266</name>
</gene>
<comment type="caution">
    <text evidence="1">The sequence shown here is derived from an EMBL/GenBank/DDBJ whole genome shotgun (WGS) entry which is preliminary data.</text>
</comment>
<keyword evidence="2" id="KW-1185">Reference proteome</keyword>
<accession>A0A3S5AE00</accession>
<evidence type="ECO:0000313" key="2">
    <source>
        <dbReference type="Proteomes" id="UP000784294"/>
    </source>
</evidence>
<dbReference type="AlphaFoldDB" id="A0A3S5AE00"/>
<proteinExistence type="predicted"/>
<reference evidence="1" key="1">
    <citation type="submission" date="2018-11" db="EMBL/GenBank/DDBJ databases">
        <authorList>
            <consortium name="Pathogen Informatics"/>
        </authorList>
    </citation>
    <scope>NUCLEOTIDE SEQUENCE</scope>
</reference>
<sequence>MWHPKPSLWCDQPGRIKATSSFHKLSRADVVCSPSAAWISSPLASVLSDQIPSLHGARESGKCACVSVGERQNRPHVV</sequence>
<dbReference type="EMBL" id="CAAALY010083008">
    <property type="protein sequence ID" value="VEL26826.1"/>
    <property type="molecule type" value="Genomic_DNA"/>
</dbReference>